<proteinExistence type="predicted"/>
<dbReference type="Proteomes" id="UP000191285">
    <property type="component" value="Unassembled WGS sequence"/>
</dbReference>
<dbReference type="EMBL" id="MLKD01000024">
    <property type="protein sequence ID" value="OQE16461.1"/>
    <property type="molecule type" value="Genomic_DNA"/>
</dbReference>
<feature type="domain" description="Tyrosinase copper-binding" evidence="2">
    <location>
        <begin position="142"/>
        <end position="159"/>
    </location>
</feature>
<dbReference type="GO" id="GO:0016491">
    <property type="term" value="F:oxidoreductase activity"/>
    <property type="evidence" value="ECO:0007669"/>
    <property type="project" value="InterPro"/>
</dbReference>
<keyword evidence="1" id="KW-0479">Metal-binding</keyword>
<name>A0A1V6SQY9_9EURO</name>
<organism evidence="4 5">
    <name type="scientific">Penicillium steckii</name>
    <dbReference type="NCBI Taxonomy" id="303698"/>
    <lineage>
        <taxon>Eukaryota</taxon>
        <taxon>Fungi</taxon>
        <taxon>Dikarya</taxon>
        <taxon>Ascomycota</taxon>
        <taxon>Pezizomycotina</taxon>
        <taxon>Eurotiomycetes</taxon>
        <taxon>Eurotiomycetidae</taxon>
        <taxon>Eurotiales</taxon>
        <taxon>Aspergillaceae</taxon>
        <taxon>Penicillium</taxon>
    </lineage>
</organism>
<comment type="caution">
    <text evidence="4">The sequence shown here is derived from an EMBL/GenBank/DDBJ whole genome shotgun (WGS) entry which is preliminary data.</text>
</comment>
<gene>
    <name evidence="4" type="ORF">PENSTE_c024G03340</name>
</gene>
<dbReference type="InterPro" id="IPR050316">
    <property type="entry name" value="Tyrosinase/Hemocyanin"/>
</dbReference>
<accession>A0A1V6SQY9</accession>
<dbReference type="STRING" id="303698.A0A1V6SQY9"/>
<evidence type="ECO:0000313" key="5">
    <source>
        <dbReference type="Proteomes" id="UP000191285"/>
    </source>
</evidence>
<keyword evidence="5" id="KW-1185">Reference proteome</keyword>
<feature type="domain" description="Tyrosinase copper-binding" evidence="3">
    <location>
        <begin position="337"/>
        <end position="348"/>
    </location>
</feature>
<dbReference type="AlphaFoldDB" id="A0A1V6SQY9"/>
<dbReference type="PROSITE" id="PS00498">
    <property type="entry name" value="TYROSINASE_2"/>
    <property type="match status" value="1"/>
</dbReference>
<dbReference type="SUPFAM" id="SSF48056">
    <property type="entry name" value="Di-copper centre-containing domain"/>
    <property type="match status" value="1"/>
</dbReference>
<evidence type="ECO:0000259" key="3">
    <source>
        <dbReference type="PROSITE" id="PS00498"/>
    </source>
</evidence>
<evidence type="ECO:0000313" key="4">
    <source>
        <dbReference type="EMBL" id="OQE16461.1"/>
    </source>
</evidence>
<dbReference type="GO" id="GO:0046872">
    <property type="term" value="F:metal ion binding"/>
    <property type="evidence" value="ECO:0007669"/>
    <property type="project" value="UniProtKB-KW"/>
</dbReference>
<evidence type="ECO:0000259" key="2">
    <source>
        <dbReference type="PROSITE" id="PS00497"/>
    </source>
</evidence>
<dbReference type="Pfam" id="PF00264">
    <property type="entry name" value="Tyrosinase"/>
    <property type="match status" value="1"/>
</dbReference>
<dbReference type="PANTHER" id="PTHR11474:SF116">
    <property type="entry name" value="TYROSINASE"/>
    <property type="match status" value="1"/>
</dbReference>
<reference evidence="5" key="1">
    <citation type="journal article" date="2017" name="Nat. Microbiol.">
        <title>Global analysis of biosynthetic gene clusters reveals vast potential of secondary metabolite production in Penicillium species.</title>
        <authorList>
            <person name="Nielsen J.C."/>
            <person name="Grijseels S."/>
            <person name="Prigent S."/>
            <person name="Ji B."/>
            <person name="Dainat J."/>
            <person name="Nielsen K.F."/>
            <person name="Frisvad J.C."/>
            <person name="Workman M."/>
            <person name="Nielsen J."/>
        </authorList>
    </citation>
    <scope>NUCLEOTIDE SEQUENCE [LARGE SCALE GENOMIC DNA]</scope>
    <source>
        <strain evidence="5">IBT 24891</strain>
    </source>
</reference>
<dbReference type="OrthoDB" id="6132182at2759"/>
<dbReference type="InterPro" id="IPR008922">
    <property type="entry name" value="Di-copper_centre_dom_sf"/>
</dbReference>
<dbReference type="InterPro" id="IPR002227">
    <property type="entry name" value="Tyrosinase_Cu-bd"/>
</dbReference>
<dbReference type="Gene3D" id="1.10.1280.10">
    <property type="entry name" value="Di-copper center containing domain from catechol oxidase"/>
    <property type="match status" value="1"/>
</dbReference>
<dbReference type="PROSITE" id="PS00497">
    <property type="entry name" value="TYROSINASE_1"/>
    <property type="match status" value="1"/>
</dbReference>
<evidence type="ECO:0000256" key="1">
    <source>
        <dbReference type="ARBA" id="ARBA00022723"/>
    </source>
</evidence>
<sequence length="415" mass="46069">MVQVTARILAIVGIIALQTYAIPTSKPTFENSSSLSFDVPTVASTSSAKAEVQLQRLAEIARGIALSRVTHTSNQHEKCTQQTIRVRRDWRTFTRQEKKAYINSVLCLRDLPSITPPDLAPGAKSRYDDFVVTHINQTQIIHYTGTFLAWHRHFTWSFEQTLRDECGYIGDFPYWNWGADVDALEKSEVFDGSDTSMSGNGAYIANQSEVILTLPGYPDVCLPHGSGGGCVTSGPFKDWKVNLGPADLVIPGGEVGTSENPLNYNPRCLRRDLTGAVLKMFNKFSDIVNLIVQNHDVWNFEMNMQGFPETGRIGVHGGGHFSMGGDPGRDVFVSPGDPAFWHHHGMVDRVWWIWQNLDWEARRDDISGTGTFLNNPPTANTTLDTLIDLGYASGEPIAMRDIMSTTAGPYCYIYA</sequence>
<dbReference type="PANTHER" id="PTHR11474">
    <property type="entry name" value="TYROSINASE FAMILY MEMBER"/>
    <property type="match status" value="1"/>
</dbReference>
<protein>
    <recommendedName>
        <fullName evidence="2 3">Tyrosinase copper-binding domain-containing protein</fullName>
    </recommendedName>
</protein>
<dbReference type="PRINTS" id="PR00092">
    <property type="entry name" value="TYROSINASE"/>
</dbReference>